<keyword evidence="2" id="KW-1185">Reference proteome</keyword>
<dbReference type="Proteomes" id="UP001172386">
    <property type="component" value="Unassembled WGS sequence"/>
</dbReference>
<accession>A0ACC3A6M6</accession>
<evidence type="ECO:0000313" key="1">
    <source>
        <dbReference type="EMBL" id="KAJ9656223.1"/>
    </source>
</evidence>
<reference evidence="1" key="1">
    <citation type="submission" date="2022-10" db="EMBL/GenBank/DDBJ databases">
        <title>Culturing micro-colonial fungi from biological soil crusts in the Mojave desert and describing Neophaeococcomyces mojavensis, and introducing the new genera and species Taxawa tesnikishii.</title>
        <authorList>
            <person name="Kurbessoian T."/>
            <person name="Stajich J.E."/>
        </authorList>
    </citation>
    <scope>NUCLEOTIDE SEQUENCE</scope>
    <source>
        <strain evidence="1">JES_112</strain>
    </source>
</reference>
<name>A0ACC3A6M6_9EURO</name>
<gene>
    <name evidence="1" type="ORF">H2198_005074</name>
</gene>
<evidence type="ECO:0000313" key="2">
    <source>
        <dbReference type="Proteomes" id="UP001172386"/>
    </source>
</evidence>
<sequence>MAPITINGNTLDTERDRQTLLDLGIDQSDAAQSKYILVQGHSALDRDQKLEIEALGPKILQYVSDGTYLCRYEDDGIQDIENKDFVKWVNIYPDAFVVPPSLKGTEPPPAANGLEALTPPLATDRQRDFILTLHTDVDASSSAVRNKVAEVAHLDVGAVKGAYGQIRLRTEERYLDAMAKIDEVYFIEEEQPARLCNDVARTCIGAHAASISIGSAMTAHTLTGEGEIIAVADTGFDKGSKDDVHLAFVDKLSTTNPKKSRVLNLYGVGRDSKATDDLDGHGTHVCGSVLGSQTFEDNFVIEGTAPKAHLVVQSIFKEFGARGTKHEGRASLNPGNLYNLFKDPYDKDKARIHTNSWGSEQMGQYNALSATIDKFAYDHPEMVILFAAGNDGVPDPNERGRNIDGQIGSQPWAKNCITVGASENYRPDFTGTYGELINGNFADPIKTDRIADKPDGMASFSSRGFKTAPIQARVKPDVIAPGTCILSSKSRAISSEAKTLTNTINVNRYGAAPQQGYYKECGTSMATPLVAGCCAQIHEALRRNRDTGQIDQNIKPSGALVKAILINGAHELKGQYKYPVQGSPGKYVTEAGPSPNFSSGWGKVWLPSALLATAGTRGYPSADFSENAYQGHIDNRTGLQESENQNHTIRIPDVTHSDTVSKSAWDGHKWAQTKKSLQPTLKVTLVWADPPGVPSSFNSETLQNHLRLAVKVGNREKHGNRNDSSWDDHNNVQQVVWERIPAGQATLEISTGHFARTNAKQQFAVVWCLLVDKEEST</sequence>
<comment type="caution">
    <text evidence="1">The sequence shown here is derived from an EMBL/GenBank/DDBJ whole genome shotgun (WGS) entry which is preliminary data.</text>
</comment>
<dbReference type="EMBL" id="JAPDRQ010000081">
    <property type="protein sequence ID" value="KAJ9656223.1"/>
    <property type="molecule type" value="Genomic_DNA"/>
</dbReference>
<protein>
    <submittedName>
        <fullName evidence="1">Uncharacterized protein</fullName>
    </submittedName>
</protein>
<proteinExistence type="predicted"/>
<organism evidence="1 2">
    <name type="scientific">Neophaeococcomyces mojaviensis</name>
    <dbReference type="NCBI Taxonomy" id="3383035"/>
    <lineage>
        <taxon>Eukaryota</taxon>
        <taxon>Fungi</taxon>
        <taxon>Dikarya</taxon>
        <taxon>Ascomycota</taxon>
        <taxon>Pezizomycotina</taxon>
        <taxon>Eurotiomycetes</taxon>
        <taxon>Chaetothyriomycetidae</taxon>
        <taxon>Chaetothyriales</taxon>
        <taxon>Chaetothyriales incertae sedis</taxon>
        <taxon>Neophaeococcomyces</taxon>
    </lineage>
</organism>